<evidence type="ECO:0000313" key="2">
    <source>
        <dbReference type="Proteomes" id="UP000479000"/>
    </source>
</evidence>
<dbReference type="EMBL" id="CADCXU010002595">
    <property type="protein sequence ID" value="CAA9994791.1"/>
    <property type="molecule type" value="Genomic_DNA"/>
</dbReference>
<gene>
    <name evidence="1" type="ORF">NTEN_LOCUS1607</name>
</gene>
<dbReference type="Proteomes" id="UP000479000">
    <property type="component" value="Unassembled WGS sequence"/>
</dbReference>
<dbReference type="OrthoDB" id="619536at2759"/>
<evidence type="ECO:0000313" key="1">
    <source>
        <dbReference type="EMBL" id="CAA9994791.1"/>
    </source>
</evidence>
<sequence>MEVLCVIYAPLVFSRVHHALGDGYALVQLFLDFMTDKDGKSRKFVRKESVLMRLVNGEYNKHFIHTFTSMINKIFVYLYALVVMAEQLFTPPDRNSLHNRIYLSGKKICRWTQVDLIKIKEIRRSLKCRFTDVVLTVLSNSLEGCFGNWGEKIDQVLGFLCSATQTSSTSALRLIPRWSPGLNRRTKFWKGFPSQSNNCTARLSRYANAERAI</sequence>
<dbReference type="AlphaFoldDB" id="A0A6H5FZF1"/>
<accession>A0A6H5FZF1</accession>
<keyword evidence="2" id="KW-1185">Reference proteome</keyword>
<name>A0A6H5FZF1_9HEMI</name>
<proteinExistence type="predicted"/>
<organism evidence="1 2">
    <name type="scientific">Nesidiocoris tenuis</name>
    <dbReference type="NCBI Taxonomy" id="355587"/>
    <lineage>
        <taxon>Eukaryota</taxon>
        <taxon>Metazoa</taxon>
        <taxon>Ecdysozoa</taxon>
        <taxon>Arthropoda</taxon>
        <taxon>Hexapoda</taxon>
        <taxon>Insecta</taxon>
        <taxon>Pterygota</taxon>
        <taxon>Neoptera</taxon>
        <taxon>Paraneoptera</taxon>
        <taxon>Hemiptera</taxon>
        <taxon>Heteroptera</taxon>
        <taxon>Panheteroptera</taxon>
        <taxon>Cimicomorpha</taxon>
        <taxon>Miridae</taxon>
        <taxon>Dicyphina</taxon>
        <taxon>Nesidiocoris</taxon>
    </lineage>
</organism>
<evidence type="ECO:0008006" key="3">
    <source>
        <dbReference type="Google" id="ProtNLM"/>
    </source>
</evidence>
<reference evidence="1 2" key="1">
    <citation type="submission" date="2020-02" db="EMBL/GenBank/DDBJ databases">
        <authorList>
            <person name="Ferguson B K."/>
        </authorList>
    </citation>
    <scope>NUCLEOTIDE SEQUENCE [LARGE SCALE GENOMIC DNA]</scope>
</reference>
<protein>
    <recommendedName>
        <fullName evidence="3">O-acyltransferase WSD1 C-terminal domain-containing protein</fullName>
    </recommendedName>
</protein>